<reference evidence="2" key="2">
    <citation type="submission" date="2010-04" db="EMBL/GenBank/DDBJ databases">
        <authorList>
            <person name="Buell R."/>
            <person name="Hamilton J."/>
            <person name="Hostetler J."/>
        </authorList>
    </citation>
    <scope>NUCLEOTIDE SEQUENCE [LARGE SCALE GENOMIC DNA]</scope>
    <source>
        <strain evidence="2">DAOM:BR144</strain>
    </source>
</reference>
<accession>K3WYU2</accession>
<reference evidence="2" key="1">
    <citation type="journal article" date="2010" name="Genome Biol.">
        <title>Genome sequence of the necrotrophic plant pathogen Pythium ultimum reveals original pathogenicity mechanisms and effector repertoire.</title>
        <authorList>
            <person name="Levesque C.A."/>
            <person name="Brouwer H."/>
            <person name="Cano L."/>
            <person name="Hamilton J.P."/>
            <person name="Holt C."/>
            <person name="Huitema E."/>
            <person name="Raffaele S."/>
            <person name="Robideau G.P."/>
            <person name="Thines M."/>
            <person name="Win J."/>
            <person name="Zerillo M.M."/>
            <person name="Beakes G.W."/>
            <person name="Boore J.L."/>
            <person name="Busam D."/>
            <person name="Dumas B."/>
            <person name="Ferriera S."/>
            <person name="Fuerstenberg S.I."/>
            <person name="Gachon C.M."/>
            <person name="Gaulin E."/>
            <person name="Govers F."/>
            <person name="Grenville-Briggs L."/>
            <person name="Horner N."/>
            <person name="Hostetler J."/>
            <person name="Jiang R.H."/>
            <person name="Johnson J."/>
            <person name="Krajaejun T."/>
            <person name="Lin H."/>
            <person name="Meijer H.J."/>
            <person name="Moore B."/>
            <person name="Morris P."/>
            <person name="Phuntmart V."/>
            <person name="Puiu D."/>
            <person name="Shetty J."/>
            <person name="Stajich J.E."/>
            <person name="Tripathy S."/>
            <person name="Wawra S."/>
            <person name="van West P."/>
            <person name="Whitty B.R."/>
            <person name="Coutinho P.M."/>
            <person name="Henrissat B."/>
            <person name="Martin F."/>
            <person name="Thomas P.D."/>
            <person name="Tyler B.M."/>
            <person name="De Vries R.P."/>
            <person name="Kamoun S."/>
            <person name="Yandell M."/>
            <person name="Tisserat N."/>
            <person name="Buell C.R."/>
        </authorList>
    </citation>
    <scope>NUCLEOTIDE SEQUENCE</scope>
    <source>
        <strain evidence="2">DAOM:BR144</strain>
    </source>
</reference>
<sequence>MGTTRSAALQALALGALAAYLTYAFTGPLGLAWQLKDYAFVLAVVGAVFYNRKTTAKYDALVQAEFDRRKQHASALEHVEFVRGPGVQLERNKVTCLLFFGTWCDKSRAALKEFERLRKAITHGAAQFVALTQESREELAAYEVKGRNTSDFQELDAFSFTIGIEDGHMSKEYLVKHDACHVPQLFVISKSTSVLWHGNLQSKGVEVPRIP</sequence>
<dbReference type="Proteomes" id="UP000019132">
    <property type="component" value="Unassembled WGS sequence"/>
</dbReference>
<organism evidence="1 2">
    <name type="scientific">Globisporangium ultimum (strain ATCC 200006 / CBS 805.95 / DAOM BR144)</name>
    <name type="common">Pythium ultimum</name>
    <dbReference type="NCBI Taxonomy" id="431595"/>
    <lineage>
        <taxon>Eukaryota</taxon>
        <taxon>Sar</taxon>
        <taxon>Stramenopiles</taxon>
        <taxon>Oomycota</taxon>
        <taxon>Peronosporomycetes</taxon>
        <taxon>Pythiales</taxon>
        <taxon>Pythiaceae</taxon>
        <taxon>Globisporangium</taxon>
    </lineage>
</organism>
<dbReference type="eggNOG" id="ENOG502S1ZR">
    <property type="taxonomic scope" value="Eukaryota"/>
</dbReference>
<protein>
    <submittedName>
        <fullName evidence="1">Uncharacterized protein</fullName>
    </submittedName>
</protein>
<dbReference type="EnsemblProtists" id="PYU1_T010141">
    <property type="protein sequence ID" value="PYU1_T010141"/>
    <property type="gene ID" value="PYU1_G010121"/>
</dbReference>
<proteinExistence type="predicted"/>
<dbReference type="InParanoid" id="K3WYU2"/>
<dbReference type="EMBL" id="GL376623">
    <property type="status" value="NOT_ANNOTATED_CDS"/>
    <property type="molecule type" value="Genomic_DNA"/>
</dbReference>
<dbReference type="OMA" id="ACLLMSC"/>
<dbReference type="InterPro" id="IPR036249">
    <property type="entry name" value="Thioredoxin-like_sf"/>
</dbReference>
<evidence type="ECO:0000313" key="2">
    <source>
        <dbReference type="Proteomes" id="UP000019132"/>
    </source>
</evidence>
<dbReference type="VEuPathDB" id="FungiDB:PYU1_G010121"/>
<keyword evidence="2" id="KW-1185">Reference proteome</keyword>
<dbReference type="SUPFAM" id="SSF52833">
    <property type="entry name" value="Thioredoxin-like"/>
    <property type="match status" value="1"/>
</dbReference>
<dbReference type="AlphaFoldDB" id="K3WYU2"/>
<reference evidence="1" key="3">
    <citation type="submission" date="2015-02" db="UniProtKB">
        <authorList>
            <consortium name="EnsemblProtists"/>
        </authorList>
    </citation>
    <scope>IDENTIFICATION</scope>
    <source>
        <strain evidence="1">DAOM BR144</strain>
    </source>
</reference>
<dbReference type="Gene3D" id="3.40.30.10">
    <property type="entry name" value="Glutaredoxin"/>
    <property type="match status" value="1"/>
</dbReference>
<evidence type="ECO:0000313" key="1">
    <source>
        <dbReference type="EnsemblProtists" id="PYU1_T010141"/>
    </source>
</evidence>
<name>K3WYU2_GLOUD</name>
<dbReference type="HOGENOM" id="CLU_1307060_0_0_1"/>